<dbReference type="Proteomes" id="UP000321570">
    <property type="component" value="Unassembled WGS sequence"/>
</dbReference>
<dbReference type="PANTHER" id="PTHR14885">
    <property type="entry name" value="CILIA- AND FLAGELLA-ASSOCIATED PROTEIN 43-RELATED"/>
    <property type="match status" value="1"/>
</dbReference>
<evidence type="ECO:0000256" key="3">
    <source>
        <dbReference type="ARBA" id="ARBA00022490"/>
    </source>
</evidence>
<keyword evidence="4" id="KW-0853">WD repeat</keyword>
<evidence type="ECO:0000256" key="1">
    <source>
        <dbReference type="ARBA" id="ARBA00004138"/>
    </source>
</evidence>
<evidence type="ECO:0000256" key="8">
    <source>
        <dbReference type="ARBA" id="ARBA00023273"/>
    </source>
</evidence>
<gene>
    <name evidence="10" type="ORF">WMSIL1_LOCUS13513</name>
</gene>
<keyword evidence="5" id="KW-0677">Repeat</keyword>
<dbReference type="GO" id="GO:0060271">
    <property type="term" value="P:cilium assembly"/>
    <property type="evidence" value="ECO:0007669"/>
    <property type="project" value="TreeGrafter"/>
</dbReference>
<keyword evidence="8" id="KW-0966">Cell projection</keyword>
<name>A0A564Z8F1_HYMDI</name>
<evidence type="ECO:0000256" key="6">
    <source>
        <dbReference type="ARBA" id="ARBA00023054"/>
    </source>
</evidence>
<dbReference type="GO" id="GO:0005930">
    <property type="term" value="C:axoneme"/>
    <property type="evidence" value="ECO:0007669"/>
    <property type="project" value="TreeGrafter"/>
</dbReference>
<organism evidence="10 11">
    <name type="scientific">Hymenolepis diminuta</name>
    <name type="common">Rat tapeworm</name>
    <dbReference type="NCBI Taxonomy" id="6216"/>
    <lineage>
        <taxon>Eukaryota</taxon>
        <taxon>Metazoa</taxon>
        <taxon>Spiralia</taxon>
        <taxon>Lophotrochozoa</taxon>
        <taxon>Platyhelminthes</taxon>
        <taxon>Cestoda</taxon>
        <taxon>Eucestoda</taxon>
        <taxon>Cyclophyllidea</taxon>
        <taxon>Hymenolepididae</taxon>
        <taxon>Hymenolepis</taxon>
    </lineage>
</organism>
<keyword evidence="6" id="KW-0175">Coiled coil</keyword>
<evidence type="ECO:0000313" key="10">
    <source>
        <dbReference type="EMBL" id="VUZ55706.1"/>
    </source>
</evidence>
<accession>A0A564Z8F1</accession>
<sequence>MAEKNDLLTDLEKISLKEFELDSEERNAITEETNKILQKKREEIERNNLIKDFTHSALKSRCWETQEVKGRSILAYDSPIEVSNYPIHSMTVEEIRILNQAKLRRKIEMNIGALYRRECEKASNTEREKDGSEDISKEE</sequence>
<keyword evidence="11" id="KW-1185">Reference proteome</keyword>
<protein>
    <submittedName>
        <fullName evidence="10">Uncharacterized protein</fullName>
    </submittedName>
</protein>
<dbReference type="PANTHER" id="PTHR14885:SF1">
    <property type="entry name" value="CILIA- AND FLAGELLA-ASSOCIATED PROTEIN 43"/>
    <property type="match status" value="1"/>
</dbReference>
<dbReference type="EMBL" id="CABIJS010000697">
    <property type="protein sequence ID" value="VUZ55706.1"/>
    <property type="molecule type" value="Genomic_DNA"/>
</dbReference>
<feature type="non-terminal residue" evidence="10">
    <location>
        <position position="139"/>
    </location>
</feature>
<evidence type="ECO:0000256" key="9">
    <source>
        <dbReference type="SAM" id="MobiDB-lite"/>
    </source>
</evidence>
<evidence type="ECO:0000313" key="11">
    <source>
        <dbReference type="Proteomes" id="UP000321570"/>
    </source>
</evidence>
<proteinExistence type="predicted"/>
<evidence type="ECO:0000256" key="4">
    <source>
        <dbReference type="ARBA" id="ARBA00022574"/>
    </source>
</evidence>
<comment type="subcellular location">
    <subcellularLocation>
        <location evidence="1">Cell projection</location>
        <location evidence="1">Cilium</location>
    </subcellularLocation>
    <subcellularLocation>
        <location evidence="2">Cytoplasm</location>
        <location evidence="2">Cytoskeleton</location>
    </subcellularLocation>
</comment>
<dbReference type="Pfam" id="PF25828">
    <property type="entry name" value="CC_Cfap43"/>
    <property type="match status" value="1"/>
</dbReference>
<reference evidence="10 11" key="1">
    <citation type="submission" date="2019-07" db="EMBL/GenBank/DDBJ databases">
        <authorList>
            <person name="Jastrzebski P J."/>
            <person name="Paukszto L."/>
            <person name="Jastrzebski P J."/>
        </authorList>
    </citation>
    <scope>NUCLEOTIDE SEQUENCE [LARGE SCALE GENOMIC DNA]</scope>
    <source>
        <strain evidence="10 11">WMS-il1</strain>
    </source>
</reference>
<evidence type="ECO:0000256" key="5">
    <source>
        <dbReference type="ARBA" id="ARBA00022737"/>
    </source>
</evidence>
<keyword evidence="3" id="KW-0963">Cytoplasm</keyword>
<feature type="region of interest" description="Disordered" evidence="9">
    <location>
        <begin position="119"/>
        <end position="139"/>
    </location>
</feature>
<evidence type="ECO:0000256" key="2">
    <source>
        <dbReference type="ARBA" id="ARBA00004245"/>
    </source>
</evidence>
<keyword evidence="7" id="KW-0206">Cytoskeleton</keyword>
<evidence type="ECO:0000256" key="7">
    <source>
        <dbReference type="ARBA" id="ARBA00023212"/>
    </source>
</evidence>
<dbReference type="AlphaFoldDB" id="A0A564Z8F1"/>